<evidence type="ECO:0000256" key="2">
    <source>
        <dbReference type="ARBA" id="ARBA00006980"/>
    </source>
</evidence>
<dbReference type="PANTHER" id="PTHR30332:SF25">
    <property type="entry name" value="SECRETIN XPSD"/>
    <property type="match status" value="1"/>
</dbReference>
<dbReference type="STRING" id="1091494.MEALZ_2921"/>
<keyword evidence="4" id="KW-1134">Transmembrane beta strand</keyword>
<evidence type="ECO:0000256" key="9">
    <source>
        <dbReference type="ARBA" id="ARBA00023237"/>
    </source>
</evidence>
<dbReference type="Pfam" id="PF21305">
    <property type="entry name" value="type_II_gspD_N0"/>
    <property type="match status" value="1"/>
</dbReference>
<dbReference type="PANTHER" id="PTHR30332">
    <property type="entry name" value="PROBABLE GENERAL SECRETION PATHWAY PROTEIN D"/>
    <property type="match status" value="1"/>
</dbReference>
<reference evidence="15" key="1">
    <citation type="journal article" date="2012" name="J. Bacteriol.">
        <title>Genome sequence of the haloalkaliphilic methanotrophic bacterium Methylomicrobium alcaliphilum 20Z.</title>
        <authorList>
            <person name="Vuilleumier S."/>
            <person name="Khmelenina V.N."/>
            <person name="Bringel F."/>
            <person name="Reshetnikov A.S."/>
            <person name="Lajus A."/>
            <person name="Mangenot S."/>
            <person name="Rouy Z."/>
            <person name="Op den Camp H.J."/>
            <person name="Jetten M.S."/>
            <person name="Dispirito A.A."/>
            <person name="Dunfield P."/>
            <person name="Klotz M.G."/>
            <person name="Semrau J.D."/>
            <person name="Stein L.Y."/>
            <person name="Barbe V."/>
            <person name="Medigue C."/>
            <person name="Trotsenko Y.A."/>
            <person name="Kalyuzhnaya M.G."/>
        </authorList>
    </citation>
    <scope>NUCLEOTIDE SEQUENCE [LARGE SCALE GENOMIC DNA]</scope>
    <source>
        <strain evidence="15">DSM 19304 / NCIMB 14124 / VKM B-2133 / 20Z</strain>
    </source>
</reference>
<evidence type="ECO:0000313" key="14">
    <source>
        <dbReference type="EMBL" id="CCE24587.1"/>
    </source>
</evidence>
<keyword evidence="15" id="KW-1185">Reference proteome</keyword>
<dbReference type="GO" id="GO:0015628">
    <property type="term" value="P:protein secretion by the type II secretion system"/>
    <property type="evidence" value="ECO:0007669"/>
    <property type="project" value="InterPro"/>
</dbReference>
<keyword evidence="5" id="KW-0812">Transmembrane</keyword>
<dbReference type="InterPro" id="IPR050810">
    <property type="entry name" value="Bact_Secretion_Sys_Channel"/>
</dbReference>
<dbReference type="EMBL" id="FO082060">
    <property type="protein sequence ID" value="CCE24587.1"/>
    <property type="molecule type" value="Genomic_DNA"/>
</dbReference>
<dbReference type="AlphaFoldDB" id="G4T156"/>
<evidence type="ECO:0000256" key="5">
    <source>
        <dbReference type="ARBA" id="ARBA00022692"/>
    </source>
</evidence>
<dbReference type="InterPro" id="IPR038591">
    <property type="entry name" value="NolW-like_sf"/>
</dbReference>
<dbReference type="GO" id="GO:0015627">
    <property type="term" value="C:type II protein secretion system complex"/>
    <property type="evidence" value="ECO:0007669"/>
    <property type="project" value="InterPro"/>
</dbReference>
<proteinExistence type="inferred from homology"/>
<evidence type="ECO:0000259" key="11">
    <source>
        <dbReference type="Pfam" id="PF00263"/>
    </source>
</evidence>
<keyword evidence="7" id="KW-0653">Protein transport</keyword>
<feature type="domain" description="GspD-like N0" evidence="13">
    <location>
        <begin position="95"/>
        <end position="166"/>
    </location>
</feature>
<gene>
    <name evidence="14" type="ordered locus">MEALZ_2921</name>
</gene>
<keyword evidence="3 10" id="KW-0813">Transport</keyword>
<dbReference type="Pfam" id="PF00263">
    <property type="entry name" value="Secretin"/>
    <property type="match status" value="1"/>
</dbReference>
<dbReference type="PATRIC" id="fig|271065.3.peg.3001"/>
<dbReference type="PROSITE" id="PS51257">
    <property type="entry name" value="PROKAR_LIPOPROTEIN"/>
    <property type="match status" value="1"/>
</dbReference>
<evidence type="ECO:0000256" key="1">
    <source>
        <dbReference type="ARBA" id="ARBA00004442"/>
    </source>
</evidence>
<evidence type="ECO:0000256" key="6">
    <source>
        <dbReference type="ARBA" id="ARBA00022729"/>
    </source>
</evidence>
<feature type="domain" description="Type II/III secretion system secretin-like" evidence="11">
    <location>
        <begin position="527"/>
        <end position="698"/>
    </location>
</feature>
<comment type="similarity">
    <text evidence="2">Belongs to the bacterial secretin family. GSP D subfamily.</text>
</comment>
<dbReference type="GO" id="GO:0009279">
    <property type="term" value="C:cell outer membrane"/>
    <property type="evidence" value="ECO:0007669"/>
    <property type="project" value="UniProtKB-SubCell"/>
</dbReference>
<dbReference type="NCBIfam" id="TIGR02517">
    <property type="entry name" value="type_II_gspD"/>
    <property type="match status" value="1"/>
</dbReference>
<dbReference type="InterPro" id="IPR013356">
    <property type="entry name" value="T2SS_GspD"/>
</dbReference>
<dbReference type="Pfam" id="PF03958">
    <property type="entry name" value="Secretin_N"/>
    <property type="match status" value="1"/>
</dbReference>
<protein>
    <submittedName>
        <fullName evidence="14">General secretion pathway protein D</fullName>
    </submittedName>
</protein>
<evidence type="ECO:0000313" key="15">
    <source>
        <dbReference type="Proteomes" id="UP000008315"/>
    </source>
</evidence>
<dbReference type="InterPro" id="IPR001775">
    <property type="entry name" value="GspD/PilQ"/>
</dbReference>
<evidence type="ECO:0000256" key="3">
    <source>
        <dbReference type="ARBA" id="ARBA00022448"/>
    </source>
</evidence>
<organism evidence="14 15">
    <name type="scientific">Methylotuvimicrobium alcaliphilum (strain DSM 19304 / NCIMB 14124 / VKM B-2133 / 20Z)</name>
    <name type="common">Methylomicrobium alcaliphilum</name>
    <dbReference type="NCBI Taxonomy" id="1091494"/>
    <lineage>
        <taxon>Bacteria</taxon>
        <taxon>Pseudomonadati</taxon>
        <taxon>Pseudomonadota</taxon>
        <taxon>Gammaproteobacteria</taxon>
        <taxon>Methylococcales</taxon>
        <taxon>Methylococcaceae</taxon>
        <taxon>Methylotuvimicrobium</taxon>
    </lineage>
</organism>
<dbReference type="KEGG" id="mah:MEALZ_2921"/>
<evidence type="ECO:0000259" key="13">
    <source>
        <dbReference type="Pfam" id="PF21305"/>
    </source>
</evidence>
<evidence type="ECO:0000256" key="10">
    <source>
        <dbReference type="RuleBase" id="RU004004"/>
    </source>
</evidence>
<dbReference type="InterPro" id="IPR005644">
    <property type="entry name" value="NolW-like"/>
</dbReference>
<dbReference type="InterPro" id="IPR004846">
    <property type="entry name" value="T2SS/T3SS_dom"/>
</dbReference>
<evidence type="ECO:0000256" key="7">
    <source>
        <dbReference type="ARBA" id="ARBA00022927"/>
    </source>
</evidence>
<evidence type="ECO:0000259" key="12">
    <source>
        <dbReference type="Pfam" id="PF03958"/>
    </source>
</evidence>
<dbReference type="Proteomes" id="UP000008315">
    <property type="component" value="Chromosome"/>
</dbReference>
<accession>G4T156</accession>
<keyword evidence="9" id="KW-0998">Cell outer membrane</keyword>
<dbReference type="PRINTS" id="PR00811">
    <property type="entry name" value="BCTERIALGSPD"/>
</dbReference>
<name>G4T156_META2</name>
<sequence length="729" mass="78598">MNKVNRFHAMIMALLTLSTGGCELLGPQARQKLSLVEPKIDDLEAHQKFFEQLGQETKTEDKDKLHAEVYPGTGLPVGDVIRRAGPPVGQGSYSLNFDEADLGEVAKVIIGDILGKNYVLSPKVAGKVTLQTTQPLTREQVLPTLEMLLSMNSAALVKDDGGVYHIEPAADALYTSALSLADRRGRVLPAGYQVNVIPVRNVGVDNIVEILKPLLQEKTLLHSDPSRNLLLVGGTAAELLRVQEIVGIFDVDMMRGRSFALFPLTHVDPPTLIEELEQIVDKKSKEDEGQFFRFIAIERMNAILAITHQSRYLSDIENWIIRLDRAQSATGGGVNVYKVQHVDAVQLAATLSEIYGVPASQVGMGQASVAPGRRSVEVTSRPQQRGGLGGLGGQIRQVQRPMQASGTGVKVKGVEDVRIIPDEINNSLVIVATAQEYNVIKGVIKQLDVMPLQVLIDATIVDVTLQDELKYGIQWFFEHGAGGNNTITGGGSTSVIRTLAPVALGAMSGGLSYAFVSGDIKAVLNAQASKGNTNIISSPSLMVLNNQEASIQVGREVSLRTGTTTPLGGTTAAPDNSLIATQQLQQRQTGVKLKIKPRVNAGGLVIMEIEQSVEDIIASAEPTSTGNPDIQTREIMSSVAVQSGETIVLGGLIQENNNYGRAGVPWLHELPLIGPLFGSTDTSATKTELVILLTPRVVTGRHDARLVTDEFKRKLTGIYRIEPTEMEIR</sequence>
<dbReference type="RefSeq" id="WP_014149351.1">
    <property type="nucleotide sequence ID" value="NC_016112.1"/>
</dbReference>
<evidence type="ECO:0000256" key="8">
    <source>
        <dbReference type="ARBA" id="ARBA00023136"/>
    </source>
</evidence>
<evidence type="ECO:0000256" key="4">
    <source>
        <dbReference type="ARBA" id="ARBA00022452"/>
    </source>
</evidence>
<comment type="subcellular location">
    <subcellularLocation>
        <location evidence="1 10">Cell outer membrane</location>
    </subcellularLocation>
</comment>
<feature type="domain" description="NolW-like" evidence="12">
    <location>
        <begin position="335"/>
        <end position="453"/>
    </location>
</feature>
<keyword evidence="8" id="KW-0472">Membrane</keyword>
<keyword evidence="6" id="KW-0732">Signal</keyword>
<dbReference type="HOGENOM" id="CLU_006756_1_2_6"/>
<dbReference type="Gene3D" id="3.30.1370.120">
    <property type="match status" value="2"/>
</dbReference>
<dbReference type="InterPro" id="IPR049371">
    <property type="entry name" value="GspD-like_N0"/>
</dbReference>